<proteinExistence type="predicted"/>
<dbReference type="AlphaFoldDB" id="A0AA37MB37"/>
<organism evidence="1 2">
    <name type="scientific">Methylobacterium gregans</name>
    <dbReference type="NCBI Taxonomy" id="374424"/>
    <lineage>
        <taxon>Bacteria</taxon>
        <taxon>Pseudomonadati</taxon>
        <taxon>Pseudomonadota</taxon>
        <taxon>Alphaproteobacteria</taxon>
        <taxon>Hyphomicrobiales</taxon>
        <taxon>Methylobacteriaceae</taxon>
        <taxon>Methylobacterium</taxon>
    </lineage>
</organism>
<reference evidence="1" key="2">
    <citation type="submission" date="2021-08" db="EMBL/GenBank/DDBJ databases">
        <authorList>
            <person name="Tani A."/>
            <person name="Ola A."/>
            <person name="Ogura Y."/>
            <person name="Katsura K."/>
            <person name="Hayashi T."/>
        </authorList>
    </citation>
    <scope>NUCLEOTIDE SEQUENCE</scope>
    <source>
        <strain evidence="1">NBRC 103626</strain>
    </source>
</reference>
<dbReference type="EMBL" id="BPQM01000063">
    <property type="protein sequence ID" value="GJD79427.1"/>
    <property type="molecule type" value="Genomic_DNA"/>
</dbReference>
<evidence type="ECO:0000313" key="1">
    <source>
        <dbReference type="EMBL" id="GJD79427.1"/>
    </source>
</evidence>
<comment type="caution">
    <text evidence="1">The sequence shown here is derived from an EMBL/GenBank/DDBJ whole genome shotgun (WGS) entry which is preliminary data.</text>
</comment>
<dbReference type="RefSeq" id="WP_238303417.1">
    <property type="nucleotide sequence ID" value="NZ_BPQM01000063.1"/>
</dbReference>
<sequence>MRTLRLLTGGCVVGLSTLIVGFVSADRLNHLAPPPVTRATVPEPSATGSIAVPRPAAPVAPQKVAAPKVPSGFDTERLNALMRGDPILPAGRR</sequence>
<reference evidence="1" key="1">
    <citation type="journal article" date="2016" name="Front. Microbiol.">
        <title>Genome Sequence of the Piezophilic, Mesophilic Sulfate-Reducing Bacterium Desulfovibrio indicus J2T.</title>
        <authorList>
            <person name="Cao J."/>
            <person name="Maignien L."/>
            <person name="Shao Z."/>
            <person name="Alain K."/>
            <person name="Jebbar M."/>
        </authorList>
    </citation>
    <scope>NUCLEOTIDE SEQUENCE</scope>
    <source>
        <strain evidence="1">NBRC 103626</strain>
    </source>
</reference>
<accession>A0AA37MB37</accession>
<dbReference type="Proteomes" id="UP001055108">
    <property type="component" value="Unassembled WGS sequence"/>
</dbReference>
<keyword evidence="2" id="KW-1185">Reference proteome</keyword>
<evidence type="ECO:0000313" key="2">
    <source>
        <dbReference type="Proteomes" id="UP001055108"/>
    </source>
</evidence>
<name>A0AA37MB37_9HYPH</name>
<protein>
    <submittedName>
        <fullName evidence="1">Uncharacterized protein</fullName>
    </submittedName>
</protein>
<gene>
    <name evidence="1" type="ORF">NBEOAGPD_2654</name>
</gene>